<dbReference type="Proteomes" id="UP000886847">
    <property type="component" value="Unassembled WGS sequence"/>
</dbReference>
<sequence>MRQKFTLWSDTVFFFCMSLTAAFCLLRFYIRELWAAAALSLALAAAGTALLHLWMRARRAKKHQTREQQQKIADLAFHLAMEEPQNSAELIARSLRAAGFDDARAEGGCVTAAGKRAFLRFRLEKVTADELSPVIRAAGKDKAVLAGGFTDEAKRLAEAFGVKLYGAEQVYELVQKGGQMPEPLIAPPRKKQRLRDRLRPRFARGAWRGYAFSGVFLLVFSLFAVFPLYYLIAGGALVLVAVLVRFLGKEE</sequence>
<evidence type="ECO:0000313" key="2">
    <source>
        <dbReference type="EMBL" id="HIX50995.1"/>
    </source>
</evidence>
<keyword evidence="1" id="KW-1133">Transmembrane helix</keyword>
<proteinExistence type="predicted"/>
<accession>A0A9D2AV29</accession>
<evidence type="ECO:0000256" key="1">
    <source>
        <dbReference type="SAM" id="Phobius"/>
    </source>
</evidence>
<feature type="transmembrane region" description="Helical" evidence="1">
    <location>
        <begin position="205"/>
        <end position="223"/>
    </location>
</feature>
<feature type="transmembrane region" description="Helical" evidence="1">
    <location>
        <begin position="12"/>
        <end position="30"/>
    </location>
</feature>
<comment type="caution">
    <text evidence="2">The sequence shown here is derived from an EMBL/GenBank/DDBJ whole genome shotgun (WGS) entry which is preliminary data.</text>
</comment>
<name>A0A9D2AV29_9FIRM</name>
<feature type="transmembrane region" description="Helical" evidence="1">
    <location>
        <begin position="36"/>
        <end position="55"/>
    </location>
</feature>
<keyword evidence="1" id="KW-0472">Membrane</keyword>
<dbReference type="AlphaFoldDB" id="A0A9D2AV29"/>
<organism evidence="2 3">
    <name type="scientific">Candidatus Borkfalkia faecavium</name>
    <dbReference type="NCBI Taxonomy" id="2838508"/>
    <lineage>
        <taxon>Bacteria</taxon>
        <taxon>Bacillati</taxon>
        <taxon>Bacillota</taxon>
        <taxon>Clostridia</taxon>
        <taxon>Christensenellales</taxon>
        <taxon>Christensenellaceae</taxon>
        <taxon>Candidatus Borkfalkia</taxon>
    </lineage>
</organism>
<gene>
    <name evidence="2" type="ORF">H9851_06945</name>
</gene>
<reference evidence="2" key="2">
    <citation type="submission" date="2021-04" db="EMBL/GenBank/DDBJ databases">
        <authorList>
            <person name="Gilroy R."/>
        </authorList>
    </citation>
    <scope>NUCLEOTIDE SEQUENCE</scope>
    <source>
        <strain evidence="2">2189</strain>
    </source>
</reference>
<reference evidence="2" key="1">
    <citation type="journal article" date="2021" name="PeerJ">
        <title>Extensive microbial diversity within the chicken gut microbiome revealed by metagenomics and culture.</title>
        <authorList>
            <person name="Gilroy R."/>
            <person name="Ravi A."/>
            <person name="Getino M."/>
            <person name="Pursley I."/>
            <person name="Horton D.L."/>
            <person name="Alikhan N.F."/>
            <person name="Baker D."/>
            <person name="Gharbi K."/>
            <person name="Hall N."/>
            <person name="Watson M."/>
            <person name="Adriaenssens E.M."/>
            <person name="Foster-Nyarko E."/>
            <person name="Jarju S."/>
            <person name="Secka A."/>
            <person name="Antonio M."/>
            <person name="Oren A."/>
            <person name="Chaudhuri R.R."/>
            <person name="La Ragione R."/>
            <person name="Hildebrand F."/>
            <person name="Pallen M.J."/>
        </authorList>
    </citation>
    <scope>NUCLEOTIDE SEQUENCE</scope>
    <source>
        <strain evidence="2">2189</strain>
    </source>
</reference>
<evidence type="ECO:0000313" key="3">
    <source>
        <dbReference type="Proteomes" id="UP000886847"/>
    </source>
</evidence>
<keyword evidence="1" id="KW-0812">Transmembrane</keyword>
<protein>
    <submittedName>
        <fullName evidence="2">Uncharacterized protein</fullName>
    </submittedName>
</protein>
<feature type="transmembrane region" description="Helical" evidence="1">
    <location>
        <begin position="229"/>
        <end position="248"/>
    </location>
</feature>
<dbReference type="EMBL" id="DXEW01000033">
    <property type="protein sequence ID" value="HIX50995.1"/>
    <property type="molecule type" value="Genomic_DNA"/>
</dbReference>